<dbReference type="Proteomes" id="UP000548304">
    <property type="component" value="Unassembled WGS sequence"/>
</dbReference>
<dbReference type="EMBL" id="JACBYW010000004">
    <property type="protein sequence ID" value="NYH79394.1"/>
    <property type="molecule type" value="Genomic_DNA"/>
</dbReference>
<dbReference type="Gene3D" id="3.40.50.2000">
    <property type="entry name" value="Glycogen Phosphorylase B"/>
    <property type="match status" value="2"/>
</dbReference>
<name>A0A852YW86_9ACTN</name>
<dbReference type="SUPFAM" id="SSF53756">
    <property type="entry name" value="UDP-Glycosyltransferase/glycogen phosphorylase"/>
    <property type="match status" value="1"/>
</dbReference>
<dbReference type="PANTHER" id="PTHR46401:SF2">
    <property type="entry name" value="GLYCOSYLTRANSFERASE WBBK-RELATED"/>
    <property type="match status" value="1"/>
</dbReference>
<sequence>MPELVVVAEQLLAPVPGGTGRYTRELLRALAATAPGGWEVRTVVSAGGDASRAEVEGVRGPRVLPLPRRALTLAWQYGRGPRTGGDSVHAPTPLFPPVPRGTGLVVSVHDTVPWSHPATLTPRGASWHRRVVARAAREADAVVVPTEAVAADLAARVRVSARLEVVPEGVSSSVAPGTDSPELVRRLEPPPRFLLALGTVEPRKGHETLVRALTDPGLEGVSLLVVGKPGWGGVDPPGLAERHGLDRNRVRWLDSVDDAELAVLLRHASALVAPSLAEGFGLPVVEAMAAGVPVVHSDAPALVEVAGGAGITVPRGDPGALAAALREVLGDQRRAAGMTEAGRERAARFDWRDSARRIWRLHTGE</sequence>
<dbReference type="AlphaFoldDB" id="A0A852YW86"/>
<evidence type="ECO:0000256" key="1">
    <source>
        <dbReference type="ARBA" id="ARBA00022676"/>
    </source>
</evidence>
<dbReference type="Pfam" id="PF13439">
    <property type="entry name" value="Glyco_transf_4"/>
    <property type="match status" value="1"/>
</dbReference>
<proteinExistence type="predicted"/>
<dbReference type="PANTHER" id="PTHR46401">
    <property type="entry name" value="GLYCOSYLTRANSFERASE WBBK-RELATED"/>
    <property type="match status" value="1"/>
</dbReference>
<dbReference type="GO" id="GO:0016757">
    <property type="term" value="F:glycosyltransferase activity"/>
    <property type="evidence" value="ECO:0007669"/>
    <property type="project" value="UniProtKB-KW"/>
</dbReference>
<protein>
    <submittedName>
        <fullName evidence="4">Glycosyltransferase involved in cell wall biosynthesis</fullName>
    </submittedName>
</protein>
<dbReference type="Pfam" id="PF13692">
    <property type="entry name" value="Glyco_trans_1_4"/>
    <property type="match status" value="1"/>
</dbReference>
<dbReference type="RefSeq" id="WP_179535788.1">
    <property type="nucleotide sequence ID" value="NZ_JACBYW010000004.1"/>
</dbReference>
<accession>A0A852YW86</accession>
<keyword evidence="5" id="KW-1185">Reference proteome</keyword>
<keyword evidence="1" id="KW-0328">Glycosyltransferase</keyword>
<evidence type="ECO:0000259" key="3">
    <source>
        <dbReference type="Pfam" id="PF13439"/>
    </source>
</evidence>
<feature type="domain" description="Glycosyltransferase subfamily 4-like N-terminal" evidence="3">
    <location>
        <begin position="16"/>
        <end position="171"/>
    </location>
</feature>
<evidence type="ECO:0000313" key="5">
    <source>
        <dbReference type="Proteomes" id="UP000548304"/>
    </source>
</evidence>
<reference evidence="4 5" key="1">
    <citation type="submission" date="2020-07" db="EMBL/GenBank/DDBJ databases">
        <title>Genomic Encyclopedia of Type Strains, Phase III (KMG-III): the genomes of soil and plant-associated and newly described type strains.</title>
        <authorList>
            <person name="Whitman W."/>
        </authorList>
    </citation>
    <scope>NUCLEOTIDE SEQUENCE [LARGE SCALE GENOMIC DNA]</scope>
    <source>
        <strain evidence="4 5">CECT 8576</strain>
    </source>
</reference>
<organism evidence="4 5">
    <name type="scientific">Actinopolyspora biskrensis</name>
    <dbReference type="NCBI Taxonomy" id="1470178"/>
    <lineage>
        <taxon>Bacteria</taxon>
        <taxon>Bacillati</taxon>
        <taxon>Actinomycetota</taxon>
        <taxon>Actinomycetes</taxon>
        <taxon>Actinopolysporales</taxon>
        <taxon>Actinopolysporaceae</taxon>
        <taxon>Actinopolyspora</taxon>
    </lineage>
</organism>
<evidence type="ECO:0000313" key="4">
    <source>
        <dbReference type="EMBL" id="NYH79394.1"/>
    </source>
</evidence>
<gene>
    <name evidence="4" type="ORF">FHR84_002728</name>
</gene>
<dbReference type="InterPro" id="IPR028098">
    <property type="entry name" value="Glyco_trans_4-like_N"/>
</dbReference>
<dbReference type="CDD" id="cd03809">
    <property type="entry name" value="GT4_MtfB-like"/>
    <property type="match status" value="1"/>
</dbReference>
<evidence type="ECO:0000256" key="2">
    <source>
        <dbReference type="ARBA" id="ARBA00022679"/>
    </source>
</evidence>
<keyword evidence="2 4" id="KW-0808">Transferase</keyword>
<comment type="caution">
    <text evidence="4">The sequence shown here is derived from an EMBL/GenBank/DDBJ whole genome shotgun (WGS) entry which is preliminary data.</text>
</comment>